<gene>
    <name evidence="1" type="ORF">Tco_0804749</name>
    <name evidence="2" type="ORF">Tco_1004046</name>
</gene>
<dbReference type="Proteomes" id="UP001151760">
    <property type="component" value="Unassembled WGS sequence"/>
</dbReference>
<protein>
    <submittedName>
        <fullName evidence="2">Uncharacterized protein</fullName>
    </submittedName>
</protein>
<name>A0ABQ5FC63_9ASTR</name>
<organism evidence="2 3">
    <name type="scientific">Tanacetum coccineum</name>
    <dbReference type="NCBI Taxonomy" id="301880"/>
    <lineage>
        <taxon>Eukaryota</taxon>
        <taxon>Viridiplantae</taxon>
        <taxon>Streptophyta</taxon>
        <taxon>Embryophyta</taxon>
        <taxon>Tracheophyta</taxon>
        <taxon>Spermatophyta</taxon>
        <taxon>Magnoliopsida</taxon>
        <taxon>eudicotyledons</taxon>
        <taxon>Gunneridae</taxon>
        <taxon>Pentapetalae</taxon>
        <taxon>asterids</taxon>
        <taxon>campanulids</taxon>
        <taxon>Asterales</taxon>
        <taxon>Asteraceae</taxon>
        <taxon>Asteroideae</taxon>
        <taxon>Anthemideae</taxon>
        <taxon>Anthemidinae</taxon>
        <taxon>Tanacetum</taxon>
    </lineage>
</organism>
<evidence type="ECO:0000313" key="1">
    <source>
        <dbReference type="EMBL" id="GJS97781.1"/>
    </source>
</evidence>
<reference evidence="2" key="1">
    <citation type="journal article" date="2022" name="Int. J. Mol. Sci.">
        <title>Draft Genome of Tanacetum Coccineum: Genomic Comparison of Closely Related Tanacetum-Family Plants.</title>
        <authorList>
            <person name="Yamashiro T."/>
            <person name="Shiraishi A."/>
            <person name="Nakayama K."/>
            <person name="Satake H."/>
        </authorList>
    </citation>
    <scope>NUCLEOTIDE SEQUENCE</scope>
</reference>
<sequence>MVVVVVNSAATRSKEEEDILEICMYGEKRKMMQVWKSVEYGVSNELDTLYWGFLRVGTTFDIFHNIILIPYLEYGVLSPLDTAYWSLVFCGLLVSACKDTPYLLDGYNVLVFRIVIFKISSFKL</sequence>
<dbReference type="EMBL" id="BQNB010017206">
    <property type="protein sequence ID" value="GJT60513.1"/>
    <property type="molecule type" value="Genomic_DNA"/>
</dbReference>
<proteinExistence type="predicted"/>
<keyword evidence="3" id="KW-1185">Reference proteome</keyword>
<reference evidence="2" key="2">
    <citation type="submission" date="2022-01" db="EMBL/GenBank/DDBJ databases">
        <authorList>
            <person name="Yamashiro T."/>
            <person name="Shiraishi A."/>
            <person name="Satake H."/>
            <person name="Nakayama K."/>
        </authorList>
    </citation>
    <scope>NUCLEOTIDE SEQUENCE</scope>
</reference>
<evidence type="ECO:0000313" key="2">
    <source>
        <dbReference type="EMBL" id="GJT60513.1"/>
    </source>
</evidence>
<evidence type="ECO:0000313" key="3">
    <source>
        <dbReference type="Proteomes" id="UP001151760"/>
    </source>
</evidence>
<comment type="caution">
    <text evidence="2">The sequence shown here is derived from an EMBL/GenBank/DDBJ whole genome shotgun (WGS) entry which is preliminary data.</text>
</comment>
<accession>A0ABQ5FC63</accession>
<dbReference type="EMBL" id="BQNB010011990">
    <property type="protein sequence ID" value="GJS97781.1"/>
    <property type="molecule type" value="Genomic_DNA"/>
</dbReference>